<gene>
    <name evidence="4" type="ORF">DPBNPPHM_00516</name>
</gene>
<dbReference type="InterPro" id="IPR027417">
    <property type="entry name" value="P-loop_NTPase"/>
</dbReference>
<dbReference type="PANTHER" id="PTHR11783">
    <property type="entry name" value="SULFOTRANSFERASE SULT"/>
    <property type="match status" value="1"/>
</dbReference>
<dbReference type="GO" id="GO:0008146">
    <property type="term" value="F:sulfotransferase activity"/>
    <property type="evidence" value="ECO:0007669"/>
    <property type="project" value="InterPro"/>
</dbReference>
<dbReference type="AlphaFoldDB" id="A0A5S9MWS9"/>
<protein>
    <recommendedName>
        <fullName evidence="3">Sulfotransferase domain-containing protein</fullName>
    </recommendedName>
</protein>
<organism evidence="4 5">
    <name type="scientific">BD1-7 clade bacterium</name>
    <dbReference type="NCBI Taxonomy" id="2029982"/>
    <lineage>
        <taxon>Bacteria</taxon>
        <taxon>Pseudomonadati</taxon>
        <taxon>Pseudomonadota</taxon>
        <taxon>Gammaproteobacteria</taxon>
        <taxon>Cellvibrionales</taxon>
        <taxon>Spongiibacteraceae</taxon>
        <taxon>BD1-7 clade</taxon>
    </lineage>
</organism>
<evidence type="ECO:0000313" key="5">
    <source>
        <dbReference type="Proteomes" id="UP000434580"/>
    </source>
</evidence>
<dbReference type="SUPFAM" id="SSF52540">
    <property type="entry name" value="P-loop containing nucleoside triphosphate hydrolases"/>
    <property type="match status" value="1"/>
</dbReference>
<comment type="similarity">
    <text evidence="1">Belongs to the sulfotransferase 1 family.</text>
</comment>
<evidence type="ECO:0000256" key="2">
    <source>
        <dbReference type="ARBA" id="ARBA00022679"/>
    </source>
</evidence>
<evidence type="ECO:0000313" key="4">
    <source>
        <dbReference type="EMBL" id="CAA0082896.1"/>
    </source>
</evidence>
<dbReference type="Pfam" id="PF00685">
    <property type="entry name" value="Sulfotransfer_1"/>
    <property type="match status" value="1"/>
</dbReference>
<dbReference type="OrthoDB" id="9804504at2"/>
<evidence type="ECO:0000259" key="3">
    <source>
        <dbReference type="Pfam" id="PF00685"/>
    </source>
</evidence>
<evidence type="ECO:0000256" key="1">
    <source>
        <dbReference type="ARBA" id="ARBA00005771"/>
    </source>
</evidence>
<dbReference type="Proteomes" id="UP000434580">
    <property type="component" value="Unassembled WGS sequence"/>
</dbReference>
<dbReference type="EMBL" id="CACSII010000001">
    <property type="protein sequence ID" value="CAA0082896.1"/>
    <property type="molecule type" value="Genomic_DNA"/>
</dbReference>
<accession>A0A5S9MWS9</accession>
<reference evidence="4 5" key="1">
    <citation type="submission" date="2019-11" db="EMBL/GenBank/DDBJ databases">
        <authorList>
            <person name="Holert J."/>
        </authorList>
    </citation>
    <scope>NUCLEOTIDE SEQUENCE [LARGE SCALE GENOMIC DNA]</scope>
    <source>
        <strain evidence="4">BC5_2</strain>
    </source>
</reference>
<dbReference type="InterPro" id="IPR000863">
    <property type="entry name" value="Sulfotransferase_dom"/>
</dbReference>
<name>A0A5S9MWS9_9GAMM</name>
<sequence length="300" mass="33558">MDTPNDNGLFWLASYPKSGNTWTRTFIANLLSDSEQPVDINALQTGAIASSREWVSTALGIDIDELSHDEVDQLRPAAYRWLASNAGDDAYHKIHDAYTYLSDNQPLIPVDATRGALVIVRNPLDVAISLANHNQCSIDNAIESLANPVYGFCRGKKRIYNQLRQQLLSWSAHTQSWLSAPSLNRLMVRYEDMQQQPKKTFRAIADFLDISATDEQLANAINNSQMKKLQAQEAESRFKEAPANTQQFFRKGIVGDWQNSLTDQQIARIIDDHFDVMLELGYIDSAGNPTSLIDAEAIAV</sequence>
<feature type="domain" description="Sulfotransferase" evidence="3">
    <location>
        <begin position="10"/>
        <end position="274"/>
    </location>
</feature>
<dbReference type="Gene3D" id="3.40.50.300">
    <property type="entry name" value="P-loop containing nucleotide triphosphate hydrolases"/>
    <property type="match status" value="1"/>
</dbReference>
<keyword evidence="2" id="KW-0808">Transferase</keyword>
<proteinExistence type="inferred from homology"/>